<gene>
    <name evidence="2" type="ORF">L2737_03560</name>
</gene>
<sequence length="181" mass="19524">MKQGFTLHNALFIGFCATLLVAIKSMMRMKLGLTGHSMFLISLFYLVCYGATNKVGSMTLCGLLTGMLAMILGVGKGGPFILLKFALPALAMDLVLIFMANMFTLRWRCILLAIIGSIAWASKSWIQNLLVGMDPQVAFIQFGLSSVKGGVFAIAGALLVPVIINRLDAHDLLTTNKAAHK</sequence>
<keyword evidence="1" id="KW-1133">Transmembrane helix</keyword>
<keyword evidence="1" id="KW-0472">Membrane</keyword>
<dbReference type="Proteomes" id="UP001202134">
    <property type="component" value="Unassembled WGS sequence"/>
</dbReference>
<feature type="transmembrane region" description="Helical" evidence="1">
    <location>
        <begin position="7"/>
        <end position="27"/>
    </location>
</feature>
<dbReference type="RefSeq" id="WP_248954797.1">
    <property type="nucleotide sequence ID" value="NZ_JAKIKU010000001.1"/>
</dbReference>
<name>A0ABT0KKP4_9GAMM</name>
<evidence type="ECO:0000313" key="2">
    <source>
        <dbReference type="EMBL" id="MCL1044412.1"/>
    </source>
</evidence>
<reference evidence="2 3" key="1">
    <citation type="submission" date="2022-01" db="EMBL/GenBank/DDBJ databases">
        <title>Whole genome-based taxonomy of the Shewanellaceae.</title>
        <authorList>
            <person name="Martin-Rodriguez A.J."/>
        </authorList>
    </citation>
    <scope>NUCLEOTIDE SEQUENCE [LARGE SCALE GENOMIC DNA]</scope>
    <source>
        <strain evidence="2 3">DSM 24955</strain>
    </source>
</reference>
<feature type="transmembrane region" description="Helical" evidence="1">
    <location>
        <begin position="33"/>
        <end position="51"/>
    </location>
</feature>
<feature type="transmembrane region" description="Helical" evidence="1">
    <location>
        <begin position="138"/>
        <end position="164"/>
    </location>
</feature>
<feature type="transmembrane region" description="Helical" evidence="1">
    <location>
        <begin position="107"/>
        <end position="126"/>
    </location>
</feature>
<proteinExistence type="predicted"/>
<accession>A0ABT0KKP4</accession>
<evidence type="ECO:0000313" key="3">
    <source>
        <dbReference type="Proteomes" id="UP001202134"/>
    </source>
</evidence>
<keyword evidence="3" id="KW-1185">Reference proteome</keyword>
<keyword evidence="1" id="KW-0812">Transmembrane</keyword>
<comment type="caution">
    <text evidence="2">The sequence shown here is derived from an EMBL/GenBank/DDBJ whole genome shotgun (WGS) entry which is preliminary data.</text>
</comment>
<feature type="transmembrane region" description="Helical" evidence="1">
    <location>
        <begin position="58"/>
        <end position="75"/>
    </location>
</feature>
<evidence type="ECO:0000256" key="1">
    <source>
        <dbReference type="SAM" id="Phobius"/>
    </source>
</evidence>
<organism evidence="2 3">
    <name type="scientific">Shewanella electrodiphila</name>
    <dbReference type="NCBI Taxonomy" id="934143"/>
    <lineage>
        <taxon>Bacteria</taxon>
        <taxon>Pseudomonadati</taxon>
        <taxon>Pseudomonadota</taxon>
        <taxon>Gammaproteobacteria</taxon>
        <taxon>Alteromonadales</taxon>
        <taxon>Shewanellaceae</taxon>
        <taxon>Shewanella</taxon>
    </lineage>
</organism>
<dbReference type="EMBL" id="JAKIKU010000001">
    <property type="protein sequence ID" value="MCL1044412.1"/>
    <property type="molecule type" value="Genomic_DNA"/>
</dbReference>
<protein>
    <submittedName>
        <fullName evidence="2">Core component of ECF transporter</fullName>
    </submittedName>
</protein>